<sequence length="156" mass="16174">MPILASPLISIVQATASLTWISSKARRASAASPSRMYMWMREFETNGAADVEREAVGADARAAHTAEEEEGAVWIGAGAGAGAEGGVEEEGGGGHSVEQVEGVAEVEGMGLEAVDEGVEEVAGGWRVEEEVAGGGEAGVELGGLPDGAWRRPWRRR</sequence>
<evidence type="ECO:0000313" key="3">
    <source>
        <dbReference type="Proteomes" id="UP000059680"/>
    </source>
</evidence>
<evidence type="ECO:0000256" key="1">
    <source>
        <dbReference type="SAM" id="MobiDB-lite"/>
    </source>
</evidence>
<protein>
    <submittedName>
        <fullName evidence="2">Os02g0191250 protein</fullName>
    </submittedName>
</protein>
<feature type="compositionally biased region" description="Gly residues" evidence="1">
    <location>
        <begin position="132"/>
        <end position="145"/>
    </location>
</feature>
<evidence type="ECO:0000313" key="2">
    <source>
        <dbReference type="EMBL" id="BAS77403.1"/>
    </source>
</evidence>
<accession>A0A0P0VFT8</accession>
<dbReference type="EMBL" id="AP014958">
    <property type="protein sequence ID" value="BAS77403.1"/>
    <property type="molecule type" value="Genomic_DNA"/>
</dbReference>
<proteinExistence type="predicted"/>
<keyword evidence="3" id="KW-1185">Reference proteome</keyword>
<dbReference type="Gramene" id="Os02t0191250-00">
    <property type="protein sequence ID" value="Os02t0191250-00"/>
    <property type="gene ID" value="Os02g0191250"/>
</dbReference>
<feature type="non-terminal residue" evidence="2">
    <location>
        <position position="1"/>
    </location>
</feature>
<reference evidence="3" key="1">
    <citation type="journal article" date="2005" name="Nature">
        <title>The map-based sequence of the rice genome.</title>
        <authorList>
            <consortium name="International rice genome sequencing project (IRGSP)"/>
            <person name="Matsumoto T."/>
            <person name="Wu J."/>
            <person name="Kanamori H."/>
            <person name="Katayose Y."/>
            <person name="Fujisawa M."/>
            <person name="Namiki N."/>
            <person name="Mizuno H."/>
            <person name="Yamamoto K."/>
            <person name="Antonio B.A."/>
            <person name="Baba T."/>
            <person name="Sakata K."/>
            <person name="Nagamura Y."/>
            <person name="Aoki H."/>
            <person name="Arikawa K."/>
            <person name="Arita K."/>
            <person name="Bito T."/>
            <person name="Chiden Y."/>
            <person name="Fujitsuka N."/>
            <person name="Fukunaka R."/>
            <person name="Hamada M."/>
            <person name="Harada C."/>
            <person name="Hayashi A."/>
            <person name="Hijishita S."/>
            <person name="Honda M."/>
            <person name="Hosokawa S."/>
            <person name="Ichikawa Y."/>
            <person name="Idonuma A."/>
            <person name="Iijima M."/>
            <person name="Ikeda M."/>
            <person name="Ikeno M."/>
            <person name="Ito K."/>
            <person name="Ito S."/>
            <person name="Ito T."/>
            <person name="Ito Y."/>
            <person name="Ito Y."/>
            <person name="Iwabuchi A."/>
            <person name="Kamiya K."/>
            <person name="Karasawa W."/>
            <person name="Kurita K."/>
            <person name="Katagiri S."/>
            <person name="Kikuta A."/>
            <person name="Kobayashi H."/>
            <person name="Kobayashi N."/>
            <person name="Machita K."/>
            <person name="Maehara T."/>
            <person name="Masukawa M."/>
            <person name="Mizubayashi T."/>
            <person name="Mukai Y."/>
            <person name="Nagasaki H."/>
            <person name="Nagata Y."/>
            <person name="Naito S."/>
            <person name="Nakashima M."/>
            <person name="Nakama Y."/>
            <person name="Nakamichi Y."/>
            <person name="Nakamura M."/>
            <person name="Meguro A."/>
            <person name="Negishi M."/>
            <person name="Ohta I."/>
            <person name="Ohta T."/>
            <person name="Okamoto M."/>
            <person name="Ono N."/>
            <person name="Saji S."/>
            <person name="Sakaguchi M."/>
            <person name="Sakai K."/>
            <person name="Shibata M."/>
            <person name="Shimokawa T."/>
            <person name="Song J."/>
            <person name="Takazaki Y."/>
            <person name="Terasawa K."/>
            <person name="Tsugane M."/>
            <person name="Tsuji K."/>
            <person name="Ueda S."/>
            <person name="Waki K."/>
            <person name="Yamagata H."/>
            <person name="Yamamoto M."/>
            <person name="Yamamoto S."/>
            <person name="Yamane H."/>
            <person name="Yoshiki S."/>
            <person name="Yoshihara R."/>
            <person name="Yukawa K."/>
            <person name="Zhong H."/>
            <person name="Yano M."/>
            <person name="Yuan Q."/>
            <person name="Ouyang S."/>
            <person name="Liu J."/>
            <person name="Jones K.M."/>
            <person name="Gansberger K."/>
            <person name="Moffat K."/>
            <person name="Hill J."/>
            <person name="Bera J."/>
            <person name="Fadrosh D."/>
            <person name="Jin S."/>
            <person name="Johri S."/>
            <person name="Kim M."/>
            <person name="Overton L."/>
            <person name="Reardon M."/>
            <person name="Tsitrin T."/>
            <person name="Vuong H."/>
            <person name="Weaver B."/>
            <person name="Ciecko A."/>
            <person name="Tallon L."/>
            <person name="Jackson J."/>
            <person name="Pai G."/>
            <person name="Aken S.V."/>
            <person name="Utterback T."/>
            <person name="Reidmuller S."/>
            <person name="Feldblyum T."/>
            <person name="Hsiao J."/>
            <person name="Zismann V."/>
            <person name="Iobst S."/>
            <person name="de Vazeille A.R."/>
            <person name="Buell C.R."/>
            <person name="Ying K."/>
            <person name="Li Y."/>
            <person name="Lu T."/>
            <person name="Huang Y."/>
            <person name="Zhao Q."/>
            <person name="Feng Q."/>
            <person name="Zhang L."/>
            <person name="Zhu J."/>
            <person name="Weng Q."/>
            <person name="Mu J."/>
            <person name="Lu Y."/>
            <person name="Fan D."/>
            <person name="Liu Y."/>
            <person name="Guan J."/>
            <person name="Zhang Y."/>
            <person name="Yu S."/>
            <person name="Liu X."/>
            <person name="Zhang Y."/>
            <person name="Hong G."/>
            <person name="Han B."/>
            <person name="Choisne N."/>
            <person name="Demange N."/>
            <person name="Orjeda G."/>
            <person name="Samain S."/>
            <person name="Cattolico L."/>
            <person name="Pelletier E."/>
            <person name="Couloux A."/>
            <person name="Segurens B."/>
            <person name="Wincker P."/>
            <person name="D'Hont A."/>
            <person name="Scarpelli C."/>
            <person name="Weissenbach J."/>
            <person name="Salanoubat M."/>
            <person name="Quetier F."/>
            <person name="Yu Y."/>
            <person name="Kim H.R."/>
            <person name="Rambo T."/>
            <person name="Currie J."/>
            <person name="Collura K."/>
            <person name="Luo M."/>
            <person name="Yang T."/>
            <person name="Ammiraju J.S.S."/>
            <person name="Engler F."/>
            <person name="Soderlund C."/>
            <person name="Wing R.A."/>
            <person name="Palmer L.E."/>
            <person name="de la Bastide M."/>
            <person name="Spiegel L."/>
            <person name="Nascimento L."/>
            <person name="Zutavern T."/>
            <person name="O'Shaughnessy A."/>
            <person name="Dike S."/>
            <person name="Dedhia N."/>
            <person name="Preston R."/>
            <person name="Balija V."/>
            <person name="McCombie W.R."/>
            <person name="Chow T."/>
            <person name="Chen H."/>
            <person name="Chung M."/>
            <person name="Chen C."/>
            <person name="Shaw J."/>
            <person name="Wu H."/>
            <person name="Hsiao K."/>
            <person name="Chao Y."/>
            <person name="Chu M."/>
            <person name="Cheng C."/>
            <person name="Hour A."/>
            <person name="Lee P."/>
            <person name="Lin S."/>
            <person name="Lin Y."/>
            <person name="Liou J."/>
            <person name="Liu S."/>
            <person name="Hsing Y."/>
            <person name="Raghuvanshi S."/>
            <person name="Mohanty A."/>
            <person name="Bharti A.K."/>
            <person name="Gaur A."/>
            <person name="Gupta V."/>
            <person name="Kumar D."/>
            <person name="Ravi V."/>
            <person name="Vij S."/>
            <person name="Kapur A."/>
            <person name="Khurana P."/>
            <person name="Khurana P."/>
            <person name="Khurana J.P."/>
            <person name="Tyagi A.K."/>
            <person name="Gaikwad K."/>
            <person name="Singh A."/>
            <person name="Dalal V."/>
            <person name="Srivastava S."/>
            <person name="Dixit A."/>
            <person name="Pal A.K."/>
            <person name="Ghazi I.A."/>
            <person name="Yadav M."/>
            <person name="Pandit A."/>
            <person name="Bhargava A."/>
            <person name="Sureshbabu K."/>
            <person name="Batra K."/>
            <person name="Sharma T.R."/>
            <person name="Mohapatra T."/>
            <person name="Singh N.K."/>
            <person name="Messing J."/>
            <person name="Nelson A.B."/>
            <person name="Fuks G."/>
            <person name="Kavchok S."/>
            <person name="Keizer G."/>
            <person name="Linton E."/>
            <person name="Llaca V."/>
            <person name="Song R."/>
            <person name="Tanyolac B."/>
            <person name="Young S."/>
            <person name="Ho-Il K."/>
            <person name="Hahn J.H."/>
            <person name="Sangsakoo G."/>
            <person name="Vanavichit A."/>
            <person name="de Mattos Luiz.A.T."/>
            <person name="Zimmer P.D."/>
            <person name="Malone G."/>
            <person name="Dellagostin O."/>
            <person name="de Oliveira A.C."/>
            <person name="Bevan M."/>
            <person name="Bancroft I."/>
            <person name="Minx P."/>
            <person name="Cordum H."/>
            <person name="Wilson R."/>
            <person name="Cheng Z."/>
            <person name="Jin W."/>
            <person name="Jiang J."/>
            <person name="Leong S.A."/>
            <person name="Iwama H."/>
            <person name="Gojobori T."/>
            <person name="Itoh T."/>
            <person name="Niimura Y."/>
            <person name="Fujii Y."/>
            <person name="Habara T."/>
            <person name="Sakai H."/>
            <person name="Sato Y."/>
            <person name="Wilson G."/>
            <person name="Kumar K."/>
            <person name="McCouch S."/>
            <person name="Juretic N."/>
            <person name="Hoen D."/>
            <person name="Wright S."/>
            <person name="Bruskiewich R."/>
            <person name="Bureau T."/>
            <person name="Miyao A."/>
            <person name="Hirochika H."/>
            <person name="Nishikawa T."/>
            <person name="Kadowaki K."/>
            <person name="Sugiura M."/>
            <person name="Burr B."/>
            <person name="Sasaki T."/>
        </authorList>
    </citation>
    <scope>NUCLEOTIDE SEQUENCE [LARGE SCALE GENOMIC DNA]</scope>
    <source>
        <strain evidence="3">cv. Nipponbare</strain>
    </source>
</reference>
<gene>
    <name evidence="2" type="ordered locus">Os02g0191250</name>
    <name evidence="2" type="ORF">OSNPB_020191250</name>
</gene>
<dbReference type="Proteomes" id="UP000059680">
    <property type="component" value="Chromosome 2"/>
</dbReference>
<dbReference type="InParanoid" id="A0A0P0VFT8"/>
<feature type="region of interest" description="Disordered" evidence="1">
    <location>
        <begin position="131"/>
        <end position="156"/>
    </location>
</feature>
<organism evidence="2 3">
    <name type="scientific">Oryza sativa subsp. japonica</name>
    <name type="common">Rice</name>
    <dbReference type="NCBI Taxonomy" id="39947"/>
    <lineage>
        <taxon>Eukaryota</taxon>
        <taxon>Viridiplantae</taxon>
        <taxon>Streptophyta</taxon>
        <taxon>Embryophyta</taxon>
        <taxon>Tracheophyta</taxon>
        <taxon>Spermatophyta</taxon>
        <taxon>Magnoliopsida</taxon>
        <taxon>Liliopsida</taxon>
        <taxon>Poales</taxon>
        <taxon>Poaceae</taxon>
        <taxon>BOP clade</taxon>
        <taxon>Oryzoideae</taxon>
        <taxon>Oryzeae</taxon>
        <taxon>Oryzinae</taxon>
        <taxon>Oryza</taxon>
        <taxon>Oryza sativa</taxon>
    </lineage>
</organism>
<dbReference type="PaxDb" id="39947-A0A0P0VFT8"/>
<name>A0A0P0VFT8_ORYSJ</name>
<reference evidence="2 3" key="2">
    <citation type="journal article" date="2013" name="Plant Cell Physiol.">
        <title>Rice Annotation Project Database (RAP-DB): an integrative and interactive database for rice genomics.</title>
        <authorList>
            <person name="Sakai H."/>
            <person name="Lee S.S."/>
            <person name="Tanaka T."/>
            <person name="Numa H."/>
            <person name="Kim J."/>
            <person name="Kawahara Y."/>
            <person name="Wakimoto H."/>
            <person name="Yang C.C."/>
            <person name="Iwamoto M."/>
            <person name="Abe T."/>
            <person name="Yamada Y."/>
            <person name="Muto A."/>
            <person name="Inokuchi H."/>
            <person name="Ikemura T."/>
            <person name="Matsumoto T."/>
            <person name="Sasaki T."/>
            <person name="Itoh T."/>
        </authorList>
    </citation>
    <scope>NUCLEOTIDE SEQUENCE [LARGE SCALE GENOMIC DNA]</scope>
    <source>
        <strain evidence="3">cv. Nipponbare</strain>
    </source>
</reference>
<reference evidence="2 3" key="3">
    <citation type="journal article" date="2013" name="Rice">
        <title>Improvement of the Oryza sativa Nipponbare reference genome using next generation sequence and optical map data.</title>
        <authorList>
            <person name="Kawahara Y."/>
            <person name="de la Bastide M."/>
            <person name="Hamilton J.P."/>
            <person name="Kanamori H."/>
            <person name="McCombie W.R."/>
            <person name="Ouyang S."/>
            <person name="Schwartz D.C."/>
            <person name="Tanaka T."/>
            <person name="Wu J."/>
            <person name="Zhou S."/>
            <person name="Childs K.L."/>
            <person name="Davidson R.M."/>
            <person name="Lin H."/>
            <person name="Quesada-Ocampo L."/>
            <person name="Vaillancourt B."/>
            <person name="Sakai H."/>
            <person name="Lee S.S."/>
            <person name="Kim J."/>
            <person name="Numa H."/>
            <person name="Itoh T."/>
            <person name="Buell C.R."/>
            <person name="Matsumoto T."/>
        </authorList>
    </citation>
    <scope>NUCLEOTIDE SEQUENCE [LARGE SCALE GENOMIC DNA]</scope>
    <source>
        <strain evidence="3">cv. Nipponbare</strain>
    </source>
</reference>
<dbReference type="AlphaFoldDB" id="A0A0P0VFT8"/>